<protein>
    <submittedName>
        <fullName evidence="2">Uncharacterized protein</fullName>
    </submittedName>
</protein>
<keyword evidence="3" id="KW-1185">Reference proteome</keyword>
<dbReference type="EMBL" id="JACAZI010000011">
    <property type="protein sequence ID" value="KAF7348941.1"/>
    <property type="molecule type" value="Genomic_DNA"/>
</dbReference>
<feature type="chain" id="PRO_5034559410" evidence="1">
    <location>
        <begin position="24"/>
        <end position="124"/>
    </location>
</feature>
<comment type="caution">
    <text evidence="2">The sequence shown here is derived from an EMBL/GenBank/DDBJ whole genome shotgun (WGS) entry which is preliminary data.</text>
</comment>
<proteinExistence type="predicted"/>
<name>A0A8H7CUX6_9AGAR</name>
<dbReference type="AlphaFoldDB" id="A0A8H7CUX6"/>
<evidence type="ECO:0000313" key="2">
    <source>
        <dbReference type="EMBL" id="KAF7348941.1"/>
    </source>
</evidence>
<evidence type="ECO:0000256" key="1">
    <source>
        <dbReference type="SAM" id="SignalP"/>
    </source>
</evidence>
<feature type="signal peptide" evidence="1">
    <location>
        <begin position="1"/>
        <end position="23"/>
    </location>
</feature>
<sequence length="124" mass="13401">MFPFPNLFVSITATLIIGGVVHAQDLLPVPVRFTAYSDNDGGGASTQYEVLTDICQPATGGTFRSVNIREPTLFVCVYRTSDCTHASGDGLNQAHSYPFDKAINSDKDTNSIKFSTDGNLVCEF</sequence>
<keyword evidence="1" id="KW-0732">Signal</keyword>
<evidence type="ECO:0000313" key="3">
    <source>
        <dbReference type="Proteomes" id="UP000620124"/>
    </source>
</evidence>
<reference evidence="2" key="1">
    <citation type="submission" date="2020-05" db="EMBL/GenBank/DDBJ databases">
        <title>Mycena genomes resolve the evolution of fungal bioluminescence.</title>
        <authorList>
            <person name="Tsai I.J."/>
        </authorList>
    </citation>
    <scope>NUCLEOTIDE SEQUENCE</scope>
    <source>
        <strain evidence="2">CCC161011</strain>
    </source>
</reference>
<gene>
    <name evidence="2" type="ORF">MVEN_01414600</name>
</gene>
<dbReference type="OrthoDB" id="3092769at2759"/>
<dbReference type="Proteomes" id="UP000620124">
    <property type="component" value="Unassembled WGS sequence"/>
</dbReference>
<accession>A0A8H7CUX6</accession>
<organism evidence="2 3">
    <name type="scientific">Mycena venus</name>
    <dbReference type="NCBI Taxonomy" id="2733690"/>
    <lineage>
        <taxon>Eukaryota</taxon>
        <taxon>Fungi</taxon>
        <taxon>Dikarya</taxon>
        <taxon>Basidiomycota</taxon>
        <taxon>Agaricomycotina</taxon>
        <taxon>Agaricomycetes</taxon>
        <taxon>Agaricomycetidae</taxon>
        <taxon>Agaricales</taxon>
        <taxon>Marasmiineae</taxon>
        <taxon>Mycenaceae</taxon>
        <taxon>Mycena</taxon>
    </lineage>
</organism>